<feature type="domain" description="ABC transporter" evidence="10">
    <location>
        <begin position="335"/>
        <end position="570"/>
    </location>
</feature>
<keyword evidence="3" id="KW-1003">Cell membrane</keyword>
<dbReference type="InterPro" id="IPR003593">
    <property type="entry name" value="AAA+_ATPase"/>
</dbReference>
<sequence>MKKLKEKAQAQKKHRAILLFSSLLLGAMIVAQAYFIVTIVDRIFLQGASVSELLPEFGGLLLVLLGRGLFTYINGRTGVRMASIVKKEFRAELLAKFRRNPMQASLKGQSGEKVSVMMDSIDEIEAFYTKYYPQMIQTTFVPIIILIAVFSVNWVSGLTMVITAPFIPIFMIIIGQKTQKKSEEQMEKLAAFSGRFLDTLQGLSTLKYFGRSKEQLEGIRESSINYREATMDVLKIAFLSTLMMEFVSMLSMAIIALEVGLRLVIYNQLSFFTAFFVLVLAPEYYTSLKELGSAFHAGRGSTGAANRVTSELEQEEQPVEWGDNRLLGSDSPPSIEFKRVGFTYGEGSFALKEISAEIAPFKEVAIVGKSGAGKTTFLHLLSGLVSPSEGEIIVDGRPIFSYQESAWFDQIGYISQNPYLFSGTIAENIAVGGTSQSTRAEIVIASEKAGIAELVEGLDDGYDTFVGEGGRGLSGGEKQRVALARAFLKMPSVVIFDEPTVGLDLQTERILQRSIKELAKGSTIITVAHRLHTIKNADQILFLAEGSLVASGTHEDLVTQVPEYAEMVAVQQGGDAS</sequence>
<dbReference type="InterPro" id="IPR011527">
    <property type="entry name" value="ABC1_TM_dom"/>
</dbReference>
<dbReference type="GO" id="GO:0042883">
    <property type="term" value="P:cysteine transport"/>
    <property type="evidence" value="ECO:0007669"/>
    <property type="project" value="InterPro"/>
</dbReference>
<accession>A0A3A9K9D3</accession>
<keyword evidence="13" id="KW-1185">Reference proteome</keyword>
<gene>
    <name evidence="12" type="primary">cydD</name>
    <name evidence="12" type="ORF">CR203_11510</name>
</gene>
<dbReference type="Pfam" id="PF00664">
    <property type="entry name" value="ABC_membrane"/>
    <property type="match status" value="1"/>
</dbReference>
<evidence type="ECO:0000256" key="4">
    <source>
        <dbReference type="ARBA" id="ARBA00022692"/>
    </source>
</evidence>
<dbReference type="NCBIfam" id="TIGR02857">
    <property type="entry name" value="CydD"/>
    <property type="match status" value="1"/>
</dbReference>
<evidence type="ECO:0000313" key="13">
    <source>
        <dbReference type="Proteomes" id="UP000281498"/>
    </source>
</evidence>
<feature type="transmembrane region" description="Helical" evidence="9">
    <location>
        <begin position="16"/>
        <end position="37"/>
    </location>
</feature>
<dbReference type="Proteomes" id="UP000281498">
    <property type="component" value="Unassembled WGS sequence"/>
</dbReference>
<dbReference type="SUPFAM" id="SSF90123">
    <property type="entry name" value="ABC transporter transmembrane region"/>
    <property type="match status" value="1"/>
</dbReference>
<evidence type="ECO:0000259" key="10">
    <source>
        <dbReference type="PROSITE" id="PS50893"/>
    </source>
</evidence>
<dbReference type="GO" id="GO:0140359">
    <property type="term" value="F:ABC-type transporter activity"/>
    <property type="evidence" value="ECO:0007669"/>
    <property type="project" value="InterPro"/>
</dbReference>
<dbReference type="Pfam" id="PF00005">
    <property type="entry name" value="ABC_tran"/>
    <property type="match status" value="1"/>
</dbReference>
<evidence type="ECO:0000256" key="6">
    <source>
        <dbReference type="ARBA" id="ARBA00022840"/>
    </source>
</evidence>
<dbReference type="GO" id="GO:0005524">
    <property type="term" value="F:ATP binding"/>
    <property type="evidence" value="ECO:0007669"/>
    <property type="project" value="UniProtKB-KW"/>
</dbReference>
<feature type="transmembrane region" description="Helical" evidence="9">
    <location>
        <begin position="57"/>
        <end position="75"/>
    </location>
</feature>
<feature type="transmembrane region" description="Helical" evidence="9">
    <location>
        <begin position="263"/>
        <end position="281"/>
    </location>
</feature>
<dbReference type="Gene3D" id="1.20.1560.10">
    <property type="entry name" value="ABC transporter type 1, transmembrane domain"/>
    <property type="match status" value="1"/>
</dbReference>
<evidence type="ECO:0000256" key="9">
    <source>
        <dbReference type="SAM" id="Phobius"/>
    </source>
</evidence>
<evidence type="ECO:0000256" key="5">
    <source>
        <dbReference type="ARBA" id="ARBA00022741"/>
    </source>
</evidence>
<keyword evidence="8 9" id="KW-0472">Membrane</keyword>
<feature type="transmembrane region" description="Helical" evidence="9">
    <location>
        <begin position="236"/>
        <end position="257"/>
    </location>
</feature>
<keyword evidence="7 9" id="KW-1133">Transmembrane helix</keyword>
<dbReference type="InterPro" id="IPR036640">
    <property type="entry name" value="ABC1_TM_sf"/>
</dbReference>
<dbReference type="PROSITE" id="PS00211">
    <property type="entry name" value="ABC_TRANSPORTER_1"/>
    <property type="match status" value="1"/>
</dbReference>
<evidence type="ECO:0000313" key="12">
    <source>
        <dbReference type="EMBL" id="RKL67132.1"/>
    </source>
</evidence>
<dbReference type="CDD" id="cd18584">
    <property type="entry name" value="ABC_6TM_AarD_CydD"/>
    <property type="match status" value="1"/>
</dbReference>
<dbReference type="AlphaFoldDB" id="A0A3A9K9D3"/>
<dbReference type="Gene3D" id="3.40.50.300">
    <property type="entry name" value="P-loop containing nucleotide triphosphate hydrolases"/>
    <property type="match status" value="1"/>
</dbReference>
<dbReference type="RefSeq" id="WP_110937382.1">
    <property type="nucleotide sequence ID" value="NZ_KZ614146.1"/>
</dbReference>
<dbReference type="GO" id="GO:0016887">
    <property type="term" value="F:ATP hydrolysis activity"/>
    <property type="evidence" value="ECO:0007669"/>
    <property type="project" value="InterPro"/>
</dbReference>
<dbReference type="SMART" id="SM00382">
    <property type="entry name" value="AAA"/>
    <property type="match status" value="1"/>
</dbReference>
<organism evidence="12 13">
    <name type="scientific">Salipaludibacillus neizhouensis</name>
    <dbReference type="NCBI Taxonomy" id="885475"/>
    <lineage>
        <taxon>Bacteria</taxon>
        <taxon>Bacillati</taxon>
        <taxon>Bacillota</taxon>
        <taxon>Bacilli</taxon>
        <taxon>Bacillales</taxon>
        <taxon>Bacillaceae</taxon>
    </lineage>
</organism>
<comment type="subcellular location">
    <subcellularLocation>
        <location evidence="1">Cell membrane</location>
        <topology evidence="1">Multi-pass membrane protein</topology>
    </subcellularLocation>
</comment>
<dbReference type="FunFam" id="3.40.50.300:FF:000221">
    <property type="entry name" value="Multidrug ABC transporter ATP-binding protein"/>
    <property type="match status" value="1"/>
</dbReference>
<evidence type="ECO:0000256" key="8">
    <source>
        <dbReference type="ARBA" id="ARBA00023136"/>
    </source>
</evidence>
<evidence type="ECO:0000256" key="1">
    <source>
        <dbReference type="ARBA" id="ARBA00004651"/>
    </source>
</evidence>
<dbReference type="InterPro" id="IPR003439">
    <property type="entry name" value="ABC_transporter-like_ATP-bd"/>
</dbReference>
<dbReference type="InterPro" id="IPR027417">
    <property type="entry name" value="P-loop_NTPase"/>
</dbReference>
<evidence type="ECO:0000259" key="11">
    <source>
        <dbReference type="PROSITE" id="PS50929"/>
    </source>
</evidence>
<dbReference type="SUPFAM" id="SSF52540">
    <property type="entry name" value="P-loop containing nucleoside triphosphate hydrolases"/>
    <property type="match status" value="1"/>
</dbReference>
<evidence type="ECO:0000256" key="2">
    <source>
        <dbReference type="ARBA" id="ARBA00022448"/>
    </source>
</evidence>
<dbReference type="PROSITE" id="PS50893">
    <property type="entry name" value="ABC_TRANSPORTER_2"/>
    <property type="match status" value="1"/>
</dbReference>
<dbReference type="OrthoDB" id="9806127at2"/>
<evidence type="ECO:0000256" key="7">
    <source>
        <dbReference type="ARBA" id="ARBA00022989"/>
    </source>
</evidence>
<keyword evidence="4 9" id="KW-0812">Transmembrane</keyword>
<feature type="domain" description="ABC transmembrane type-1" evidence="11">
    <location>
        <begin position="16"/>
        <end position="300"/>
    </location>
</feature>
<dbReference type="PANTHER" id="PTHR24221:SF590">
    <property type="entry name" value="COMPONENT LINKED WITH THE ASSEMBLY OF CYTOCHROME' TRANSPORT TRANSMEMBRANE ATP-BINDING PROTEIN ABC TRANSPORTER CYDD-RELATED"/>
    <property type="match status" value="1"/>
</dbReference>
<name>A0A3A9K9D3_9BACI</name>
<feature type="transmembrane region" description="Helical" evidence="9">
    <location>
        <begin position="135"/>
        <end position="152"/>
    </location>
</feature>
<dbReference type="EMBL" id="PDOE01000004">
    <property type="protein sequence ID" value="RKL67132.1"/>
    <property type="molecule type" value="Genomic_DNA"/>
</dbReference>
<comment type="caution">
    <text evidence="12">The sequence shown here is derived from an EMBL/GenBank/DDBJ whole genome shotgun (WGS) entry which is preliminary data.</text>
</comment>
<keyword evidence="2" id="KW-0813">Transport</keyword>
<evidence type="ECO:0000256" key="3">
    <source>
        <dbReference type="ARBA" id="ARBA00022475"/>
    </source>
</evidence>
<dbReference type="InterPro" id="IPR039421">
    <property type="entry name" value="Type_1_exporter"/>
</dbReference>
<dbReference type="PROSITE" id="PS50929">
    <property type="entry name" value="ABC_TM1F"/>
    <property type="match status" value="1"/>
</dbReference>
<protein>
    <submittedName>
        <fullName evidence="12">Thiol reductant ABC exporter subunit CydD</fullName>
    </submittedName>
</protein>
<keyword evidence="5" id="KW-0547">Nucleotide-binding</keyword>
<proteinExistence type="predicted"/>
<dbReference type="PANTHER" id="PTHR24221">
    <property type="entry name" value="ATP-BINDING CASSETTE SUB-FAMILY B"/>
    <property type="match status" value="1"/>
</dbReference>
<reference evidence="12 13" key="1">
    <citation type="submission" date="2017-10" db="EMBL/GenBank/DDBJ databases">
        <title>Bacillus sp. nov., a halophilic bacterium isolated from a Keqin Lake.</title>
        <authorList>
            <person name="Wang H."/>
        </authorList>
    </citation>
    <scope>NUCLEOTIDE SEQUENCE [LARGE SCALE GENOMIC DNA]</scope>
    <source>
        <strain evidence="12 13">KCTC 13187</strain>
    </source>
</reference>
<dbReference type="GO" id="GO:0005886">
    <property type="term" value="C:plasma membrane"/>
    <property type="evidence" value="ECO:0007669"/>
    <property type="project" value="UniProtKB-SubCell"/>
</dbReference>
<keyword evidence="6" id="KW-0067">ATP-binding</keyword>
<dbReference type="InterPro" id="IPR014216">
    <property type="entry name" value="ABC_transptr_CydD"/>
</dbReference>
<dbReference type="InterPro" id="IPR017871">
    <property type="entry name" value="ABC_transporter-like_CS"/>
</dbReference>